<feature type="transmembrane region" description="Helical" evidence="9">
    <location>
        <begin position="16"/>
        <end position="37"/>
    </location>
</feature>
<dbReference type="EMBL" id="JEMA01000489">
    <property type="protein sequence ID" value="KYF69224.1"/>
    <property type="molecule type" value="Genomic_DNA"/>
</dbReference>
<dbReference type="GO" id="GO:0016020">
    <property type="term" value="C:membrane"/>
    <property type="evidence" value="ECO:0007669"/>
    <property type="project" value="UniProtKB-SubCell"/>
</dbReference>
<evidence type="ECO:0000256" key="7">
    <source>
        <dbReference type="ARBA" id="ARBA00023136"/>
    </source>
</evidence>
<feature type="transmembrane region" description="Helical" evidence="9">
    <location>
        <begin position="104"/>
        <end position="123"/>
    </location>
</feature>
<evidence type="ECO:0000259" key="10">
    <source>
        <dbReference type="Pfam" id="PF01694"/>
    </source>
</evidence>
<accession>A0A150QMQ4</accession>
<evidence type="ECO:0000256" key="4">
    <source>
        <dbReference type="ARBA" id="ARBA00022692"/>
    </source>
</evidence>
<evidence type="ECO:0000313" key="12">
    <source>
        <dbReference type="Proteomes" id="UP000075260"/>
    </source>
</evidence>
<evidence type="ECO:0000256" key="3">
    <source>
        <dbReference type="ARBA" id="ARBA00022670"/>
    </source>
</evidence>
<organism evidence="11 12">
    <name type="scientific">Sorangium cellulosum</name>
    <name type="common">Polyangium cellulosum</name>
    <dbReference type="NCBI Taxonomy" id="56"/>
    <lineage>
        <taxon>Bacteria</taxon>
        <taxon>Pseudomonadati</taxon>
        <taxon>Myxococcota</taxon>
        <taxon>Polyangia</taxon>
        <taxon>Polyangiales</taxon>
        <taxon>Polyangiaceae</taxon>
        <taxon>Sorangium</taxon>
    </lineage>
</organism>
<feature type="transmembrane region" description="Helical" evidence="9">
    <location>
        <begin position="75"/>
        <end position="92"/>
    </location>
</feature>
<feature type="transmembrane region" description="Helical" evidence="9">
    <location>
        <begin position="189"/>
        <end position="208"/>
    </location>
</feature>
<comment type="similarity">
    <text evidence="2">Belongs to the peptidase S54 family.</text>
</comment>
<dbReference type="AlphaFoldDB" id="A0A150QMQ4"/>
<dbReference type="InterPro" id="IPR022764">
    <property type="entry name" value="Peptidase_S54_rhomboid_dom"/>
</dbReference>
<reference evidence="11 12" key="1">
    <citation type="submission" date="2014-02" db="EMBL/GenBank/DDBJ databases">
        <title>The small core and large imbalanced accessory genome model reveals a collaborative survival strategy of Sorangium cellulosum strains in nature.</title>
        <authorList>
            <person name="Han K."/>
            <person name="Peng R."/>
            <person name="Blom J."/>
            <person name="Li Y.-Z."/>
        </authorList>
    </citation>
    <scope>NUCLEOTIDE SEQUENCE [LARGE SCALE GENOMIC DNA]</scope>
    <source>
        <strain evidence="11 12">So0008-312</strain>
    </source>
</reference>
<gene>
    <name evidence="11" type="ORF">BE15_03175</name>
</gene>
<evidence type="ECO:0000256" key="8">
    <source>
        <dbReference type="SAM" id="MobiDB-lite"/>
    </source>
</evidence>
<keyword evidence="5" id="KW-0378">Hydrolase</keyword>
<dbReference type="GO" id="GO:0004252">
    <property type="term" value="F:serine-type endopeptidase activity"/>
    <property type="evidence" value="ECO:0007669"/>
    <property type="project" value="InterPro"/>
</dbReference>
<keyword evidence="3 11" id="KW-0645">Protease</keyword>
<dbReference type="Proteomes" id="UP000075260">
    <property type="component" value="Unassembled WGS sequence"/>
</dbReference>
<dbReference type="Gene3D" id="1.20.1540.10">
    <property type="entry name" value="Rhomboid-like"/>
    <property type="match status" value="1"/>
</dbReference>
<feature type="region of interest" description="Disordered" evidence="8">
    <location>
        <begin position="236"/>
        <end position="260"/>
    </location>
</feature>
<feature type="domain" description="Peptidase S54 rhomboid" evidence="10">
    <location>
        <begin position="58"/>
        <end position="203"/>
    </location>
</feature>
<comment type="caution">
    <text evidence="11">The sequence shown here is derived from an EMBL/GenBank/DDBJ whole genome shotgun (WGS) entry which is preliminary data.</text>
</comment>
<keyword evidence="4 9" id="KW-0812">Transmembrane</keyword>
<dbReference type="PANTHER" id="PTHR43066">
    <property type="entry name" value="RHOMBOID-RELATED PROTEIN"/>
    <property type="match status" value="1"/>
</dbReference>
<sequence>MRPEHGSMGFPRPGKALLGMMIAIGCIWVMFTLGLNWGGAGEGVLQPFVGISDRVLHGQVWRLLTAPLVHSPSDPWHFVTTLLGLYFLGTSLEERWGARRMVAFLFGSAAFAFALQVAIGALFPKVAQSVFYGGLGMIEAVAVAWALAHRHATVRLFFVLPVTGTMLLVFIFAISVLNVIAMRAPPEGLITPFGGMLAGYLFGDYSPLRRFYLRMRFRQLQAQSAALRRVPAARGRSGGVPLRVIPGGQKDPPKDKRYLN</sequence>
<dbReference type="Pfam" id="PF01694">
    <property type="entry name" value="Rhomboid"/>
    <property type="match status" value="1"/>
</dbReference>
<keyword evidence="6 9" id="KW-1133">Transmembrane helix</keyword>
<evidence type="ECO:0000313" key="11">
    <source>
        <dbReference type="EMBL" id="KYF69224.1"/>
    </source>
</evidence>
<dbReference type="InterPro" id="IPR035952">
    <property type="entry name" value="Rhomboid-like_sf"/>
</dbReference>
<evidence type="ECO:0000256" key="2">
    <source>
        <dbReference type="ARBA" id="ARBA00009045"/>
    </source>
</evidence>
<dbReference type="OrthoDB" id="5417323at2"/>
<protein>
    <submittedName>
        <fullName evidence="11">Rhomboid family intramembrane serine protease</fullName>
    </submittedName>
</protein>
<dbReference type="GO" id="GO:0006508">
    <property type="term" value="P:proteolysis"/>
    <property type="evidence" value="ECO:0007669"/>
    <property type="project" value="UniProtKB-KW"/>
</dbReference>
<comment type="subcellular location">
    <subcellularLocation>
        <location evidence="1">Membrane</location>
        <topology evidence="1">Multi-pass membrane protein</topology>
    </subcellularLocation>
</comment>
<dbReference type="PROSITE" id="PS51257">
    <property type="entry name" value="PROKAR_LIPOPROTEIN"/>
    <property type="match status" value="1"/>
</dbReference>
<dbReference type="SUPFAM" id="SSF144091">
    <property type="entry name" value="Rhomboid-like"/>
    <property type="match status" value="1"/>
</dbReference>
<evidence type="ECO:0000256" key="6">
    <source>
        <dbReference type="ARBA" id="ARBA00022989"/>
    </source>
</evidence>
<feature type="transmembrane region" description="Helical" evidence="9">
    <location>
        <begin position="155"/>
        <end position="177"/>
    </location>
</feature>
<evidence type="ECO:0000256" key="1">
    <source>
        <dbReference type="ARBA" id="ARBA00004141"/>
    </source>
</evidence>
<feature type="transmembrane region" description="Helical" evidence="9">
    <location>
        <begin position="129"/>
        <end position="148"/>
    </location>
</feature>
<dbReference type="PANTHER" id="PTHR43066:SF1">
    <property type="entry name" value="RHOMBOID PROTEIN 2"/>
    <property type="match status" value="1"/>
</dbReference>
<evidence type="ECO:0000256" key="5">
    <source>
        <dbReference type="ARBA" id="ARBA00022801"/>
    </source>
</evidence>
<evidence type="ECO:0000256" key="9">
    <source>
        <dbReference type="SAM" id="Phobius"/>
    </source>
</evidence>
<keyword evidence="7 9" id="KW-0472">Membrane</keyword>
<feature type="compositionally biased region" description="Basic and acidic residues" evidence="8">
    <location>
        <begin position="251"/>
        <end position="260"/>
    </location>
</feature>
<name>A0A150QMQ4_SORCE</name>
<proteinExistence type="inferred from homology"/>